<dbReference type="InterPro" id="IPR036425">
    <property type="entry name" value="MoaB/Mog-like_dom_sf"/>
</dbReference>
<keyword evidence="2" id="KW-0501">Molybdenum cofactor biosynthesis</keyword>
<proteinExistence type="predicted"/>
<accession>A0A0S2M2D5</accession>
<evidence type="ECO:0000313" key="5">
    <source>
        <dbReference type="Proteomes" id="UP000059574"/>
    </source>
</evidence>
<dbReference type="InterPro" id="IPR051920">
    <property type="entry name" value="MPT_Adenylyltrnsfr/MoaC-Rel"/>
</dbReference>
<dbReference type="CDD" id="cd00886">
    <property type="entry name" value="MogA_MoaB"/>
    <property type="match status" value="1"/>
</dbReference>
<dbReference type="NCBIfam" id="TIGR00177">
    <property type="entry name" value="molyb_syn"/>
    <property type="match status" value="1"/>
</dbReference>
<dbReference type="InterPro" id="IPR001453">
    <property type="entry name" value="MoaB/Mog_dom"/>
</dbReference>
<dbReference type="EMBL" id="CP013200">
    <property type="protein sequence ID" value="ALO67575.1"/>
    <property type="molecule type" value="Genomic_DNA"/>
</dbReference>
<dbReference type="Proteomes" id="UP000059574">
    <property type="component" value="Chromosome"/>
</dbReference>
<evidence type="ECO:0000259" key="3">
    <source>
        <dbReference type="SMART" id="SM00852"/>
    </source>
</evidence>
<dbReference type="SUPFAM" id="SSF53218">
    <property type="entry name" value="Molybdenum cofactor biosynthesis proteins"/>
    <property type="match status" value="1"/>
</dbReference>
<dbReference type="PANTHER" id="PTHR43764:SF1">
    <property type="entry name" value="MOLYBDOPTERIN MOLYBDOTRANSFERASE"/>
    <property type="match status" value="1"/>
</dbReference>
<evidence type="ECO:0000256" key="1">
    <source>
        <dbReference type="ARBA" id="ARBA00005046"/>
    </source>
</evidence>
<dbReference type="AlphaFoldDB" id="A0A0S2M2D5"/>
<protein>
    <submittedName>
        <fullName evidence="4">Molybdenum cofactor biosynthesis protein</fullName>
    </submittedName>
</protein>
<dbReference type="GO" id="GO:0006777">
    <property type="term" value="P:Mo-molybdopterin cofactor biosynthetic process"/>
    <property type="evidence" value="ECO:0007669"/>
    <property type="project" value="UniProtKB-KW"/>
</dbReference>
<reference evidence="5" key="1">
    <citation type="submission" date="2015-11" db="EMBL/GenBank/DDBJ databases">
        <authorList>
            <person name="Kumar R."/>
            <person name="Singh D."/>
            <person name="Swarnkar M.K."/>
            <person name="Singh A.K."/>
            <person name="Kumar S."/>
        </authorList>
    </citation>
    <scope>NUCLEOTIDE SEQUENCE [LARGE SCALE GENOMIC DNA]</scope>
    <source>
        <strain evidence="5">ERGS4:06</strain>
    </source>
</reference>
<dbReference type="SMART" id="SM00852">
    <property type="entry name" value="MoCF_biosynth"/>
    <property type="match status" value="1"/>
</dbReference>
<dbReference type="SMR" id="A0A0S2M2D5"/>
<dbReference type="RefSeq" id="WP_062290680.1">
    <property type="nucleotide sequence ID" value="NZ_CP013200.1"/>
</dbReference>
<dbReference type="Gene3D" id="3.40.980.10">
    <property type="entry name" value="MoaB/Mog-like domain"/>
    <property type="match status" value="1"/>
</dbReference>
<dbReference type="Pfam" id="PF00994">
    <property type="entry name" value="MoCF_biosynth"/>
    <property type="match status" value="1"/>
</dbReference>
<sequence length="166" mass="16703">MSACEPAAHLGSAAVVIASTRAAMGVYDDKTGPVIIDWLNEHGFQTSAPVVVPDGAPVGAALRAVLTQGPAVVLTSGGTGLSPTDATPEMTLPLLERHIPGIMEAMRAAGLAKTPMAVLSRGYAGLAGTTLIVNLPGSPSGVMDGLAVLDPIIKHLCEQVAGTHGH</sequence>
<feature type="domain" description="MoaB/Mog" evidence="3">
    <location>
        <begin position="14"/>
        <end position="156"/>
    </location>
</feature>
<comment type="pathway">
    <text evidence="1">Cofactor biosynthesis; molybdopterin biosynthesis.</text>
</comment>
<name>A0A0S2M2D5_9MICC</name>
<evidence type="ECO:0000256" key="2">
    <source>
        <dbReference type="ARBA" id="ARBA00023150"/>
    </source>
</evidence>
<gene>
    <name evidence="4" type="ORF">AS189_15100</name>
</gene>
<reference evidence="4 5" key="2">
    <citation type="journal article" date="2016" name="J. Biotechnol.">
        <title>Complete genome sequence of Arthrobacter alpinus ERGS4:06, a yellow pigmented bacterium tolerant to cold and radiations isolated from Sikkim Himalaya.</title>
        <authorList>
            <person name="Kumar R."/>
            <person name="Singh D."/>
            <person name="Swarnkar M.K."/>
            <person name="Singh A.K."/>
            <person name="Kumar S."/>
        </authorList>
    </citation>
    <scope>NUCLEOTIDE SEQUENCE [LARGE SCALE GENOMIC DNA]</scope>
    <source>
        <strain evidence="4 5">ERGS4:06</strain>
    </source>
</reference>
<dbReference type="PANTHER" id="PTHR43764">
    <property type="entry name" value="MOLYBDENUM COFACTOR BIOSYNTHESIS"/>
    <property type="match status" value="1"/>
</dbReference>
<organism evidence="4 5">
    <name type="scientific">Arthrobacter alpinus</name>
    <dbReference type="NCBI Taxonomy" id="656366"/>
    <lineage>
        <taxon>Bacteria</taxon>
        <taxon>Bacillati</taxon>
        <taxon>Actinomycetota</taxon>
        <taxon>Actinomycetes</taxon>
        <taxon>Micrococcales</taxon>
        <taxon>Micrococcaceae</taxon>
        <taxon>Arthrobacter</taxon>
    </lineage>
</organism>
<dbReference type="OrthoDB" id="9794429at2"/>
<evidence type="ECO:0000313" key="4">
    <source>
        <dbReference type="EMBL" id="ALO67575.1"/>
    </source>
</evidence>